<keyword evidence="16" id="KW-1185">Reference proteome</keyword>
<evidence type="ECO:0000256" key="9">
    <source>
        <dbReference type="ARBA" id="ARBA00023139"/>
    </source>
</evidence>
<keyword evidence="5 13" id="KW-0813">Transport</keyword>
<name>A0A1T4MK51_VIBCI</name>
<dbReference type="NCBIfam" id="TIGR00548">
    <property type="entry name" value="lolB"/>
    <property type="match status" value="1"/>
</dbReference>
<evidence type="ECO:0000256" key="3">
    <source>
        <dbReference type="ARBA" id="ARBA00011245"/>
    </source>
</evidence>
<comment type="function">
    <text evidence="13">Plays a critical role in the incorporation of lipoproteins in the outer membrane after they are released by the LolA protein.</text>
</comment>
<dbReference type="CDD" id="cd16326">
    <property type="entry name" value="LolB"/>
    <property type="match status" value="1"/>
</dbReference>
<evidence type="ECO:0000256" key="7">
    <source>
        <dbReference type="ARBA" id="ARBA00022927"/>
    </source>
</evidence>
<keyword evidence="8 13" id="KW-0472">Membrane</keyword>
<dbReference type="InterPro" id="IPR004565">
    <property type="entry name" value="OM_lipoprot_LolB"/>
</dbReference>
<evidence type="ECO:0000256" key="2">
    <source>
        <dbReference type="ARBA" id="ARBA00009696"/>
    </source>
</evidence>
<dbReference type="GO" id="GO:0009279">
    <property type="term" value="C:cell outer membrane"/>
    <property type="evidence" value="ECO:0007669"/>
    <property type="project" value="UniProtKB-SubCell"/>
</dbReference>
<dbReference type="GO" id="GO:0015031">
    <property type="term" value="P:protein transport"/>
    <property type="evidence" value="ECO:0007669"/>
    <property type="project" value="UniProtKB-KW"/>
</dbReference>
<comment type="subcellular location">
    <subcellularLocation>
        <location evidence="1 13">Cell outer membrane</location>
        <topology evidence="1 13">Lipid-anchor</topology>
    </subcellularLocation>
</comment>
<comment type="subunit">
    <text evidence="3 13">Monomer.</text>
</comment>
<sequence>MSTKPRIFLLFFFIASLAGCSSISPPFSDVKWQTHQAQLSQIKQFQLVGKLGYRSPEQRQSLNFQWQTSPTGTQLRLTTFLGQTVLNLSIDEHGAQVQTRDDQRYRASSAQQLVQQLTGLDIPIELLQDWILGLPSQADQFELNSHNTLAWLDKTTEQQHWHVNYQQYREYQWQGVMLPLPDKLTLSQETTSINLVISKWTLTHE</sequence>
<comment type="similarity">
    <text evidence="2 13">Belongs to the LolB family.</text>
</comment>
<evidence type="ECO:0000256" key="6">
    <source>
        <dbReference type="ARBA" id="ARBA00022729"/>
    </source>
</evidence>
<dbReference type="AlphaFoldDB" id="A0A1T4MK51"/>
<feature type="signal peptide" evidence="14">
    <location>
        <begin position="1"/>
        <end position="18"/>
    </location>
</feature>
<dbReference type="PROSITE" id="PS51257">
    <property type="entry name" value="PROKAR_LIPOPROTEIN"/>
    <property type="match status" value="1"/>
</dbReference>
<keyword evidence="12 13" id="KW-0449">Lipoprotein</keyword>
<evidence type="ECO:0000256" key="12">
    <source>
        <dbReference type="ARBA" id="ARBA00023288"/>
    </source>
</evidence>
<evidence type="ECO:0000313" key="15">
    <source>
        <dbReference type="EMBL" id="SJZ67226.1"/>
    </source>
</evidence>
<gene>
    <name evidence="13" type="primary">lolB</name>
    <name evidence="15" type="ORF">SAMN02745782_01018</name>
</gene>
<dbReference type="HAMAP" id="MF_00233">
    <property type="entry name" value="LolB"/>
    <property type="match status" value="1"/>
</dbReference>
<reference evidence="16" key="1">
    <citation type="submission" date="2017-02" db="EMBL/GenBank/DDBJ databases">
        <authorList>
            <person name="Varghese N."/>
            <person name="Submissions S."/>
        </authorList>
    </citation>
    <scope>NUCLEOTIDE SEQUENCE [LARGE SCALE GENOMIC DNA]</scope>
    <source>
        <strain evidence="16">DSM 19608</strain>
    </source>
</reference>
<evidence type="ECO:0000256" key="13">
    <source>
        <dbReference type="HAMAP-Rule" id="MF_00233"/>
    </source>
</evidence>
<keyword evidence="7 13" id="KW-0653">Protein transport</keyword>
<keyword evidence="6 13" id="KW-0732">Signal</keyword>
<evidence type="ECO:0000256" key="14">
    <source>
        <dbReference type="SAM" id="SignalP"/>
    </source>
</evidence>
<dbReference type="STRING" id="1123491.SAMN02745782_01018"/>
<dbReference type="GeneID" id="70583020"/>
<protein>
    <recommendedName>
        <fullName evidence="4 13">Outer-membrane lipoprotein LolB</fullName>
    </recommendedName>
</protein>
<dbReference type="Proteomes" id="UP000190834">
    <property type="component" value="Unassembled WGS sequence"/>
</dbReference>
<dbReference type="EMBL" id="FUXB01000004">
    <property type="protein sequence ID" value="SJZ67226.1"/>
    <property type="molecule type" value="Genomic_DNA"/>
</dbReference>
<keyword evidence="11 13" id="KW-0998">Cell outer membrane</keyword>
<keyword evidence="9 13" id="KW-0564">Palmitate</keyword>
<dbReference type="InterPro" id="IPR029046">
    <property type="entry name" value="LolA/LolB/LppX"/>
</dbReference>
<accession>A0A1T4MK51</accession>
<dbReference type="SUPFAM" id="SSF89392">
    <property type="entry name" value="Prokaryotic lipoproteins and lipoprotein localization factors"/>
    <property type="match status" value="1"/>
</dbReference>
<evidence type="ECO:0000256" key="4">
    <source>
        <dbReference type="ARBA" id="ARBA00016202"/>
    </source>
</evidence>
<evidence type="ECO:0000256" key="8">
    <source>
        <dbReference type="ARBA" id="ARBA00023136"/>
    </source>
</evidence>
<organism evidence="15 16">
    <name type="scientific">Vibrio cincinnatiensis DSM 19608</name>
    <dbReference type="NCBI Taxonomy" id="1123491"/>
    <lineage>
        <taxon>Bacteria</taxon>
        <taxon>Pseudomonadati</taxon>
        <taxon>Pseudomonadota</taxon>
        <taxon>Gammaproteobacteria</taxon>
        <taxon>Vibrionales</taxon>
        <taxon>Vibrionaceae</taxon>
        <taxon>Vibrio</taxon>
    </lineage>
</organism>
<dbReference type="GO" id="GO:0044874">
    <property type="term" value="P:lipoprotein localization to outer membrane"/>
    <property type="evidence" value="ECO:0007669"/>
    <property type="project" value="UniProtKB-UniRule"/>
</dbReference>
<evidence type="ECO:0000256" key="11">
    <source>
        <dbReference type="ARBA" id="ARBA00023237"/>
    </source>
</evidence>
<evidence type="ECO:0000256" key="1">
    <source>
        <dbReference type="ARBA" id="ARBA00004459"/>
    </source>
</evidence>
<keyword evidence="10 13" id="KW-0143">Chaperone</keyword>
<dbReference type="Pfam" id="PF03550">
    <property type="entry name" value="LolB"/>
    <property type="match status" value="1"/>
</dbReference>
<dbReference type="OrthoDB" id="9797618at2"/>
<feature type="chain" id="PRO_5013001586" description="Outer-membrane lipoprotein LolB" evidence="14">
    <location>
        <begin position="19"/>
        <end position="205"/>
    </location>
</feature>
<dbReference type="RefSeq" id="WP_078925397.1">
    <property type="nucleotide sequence ID" value="NZ_FUXB01000004.1"/>
</dbReference>
<evidence type="ECO:0000256" key="10">
    <source>
        <dbReference type="ARBA" id="ARBA00023186"/>
    </source>
</evidence>
<evidence type="ECO:0000256" key="5">
    <source>
        <dbReference type="ARBA" id="ARBA00022448"/>
    </source>
</evidence>
<dbReference type="Gene3D" id="2.50.20.10">
    <property type="entry name" value="Lipoprotein localisation LolA/LolB/LppX"/>
    <property type="match status" value="1"/>
</dbReference>
<evidence type="ECO:0000313" key="16">
    <source>
        <dbReference type="Proteomes" id="UP000190834"/>
    </source>
</evidence>
<proteinExistence type="inferred from homology"/>